<dbReference type="Pfam" id="PF15998">
    <property type="entry name" value="DUF4773"/>
    <property type="match status" value="1"/>
</dbReference>
<dbReference type="EMBL" id="GEDC01015059">
    <property type="protein sequence ID" value="JAS22239.1"/>
    <property type="molecule type" value="Transcribed_RNA"/>
</dbReference>
<accession>A0A1B6D967</accession>
<evidence type="ECO:0000259" key="1">
    <source>
        <dbReference type="Pfam" id="PF15998"/>
    </source>
</evidence>
<dbReference type="InterPro" id="IPR031941">
    <property type="entry name" value="DUF4773"/>
</dbReference>
<sequence length="301" mass="36109">MTLWISKGKKLLFYTSLYLLFEEYFLKDDYVIIIARAEEFGYWRETTIRSDNLEKWKSKVNGIEQNYNACIGVIRGEVGSNSTEEFKMEKWSNTSSVIEDKKYIREDNRLCQCRTYRCTCCINFSFIKRWPAVGCFNIQSLPGYLNLIMSFSFNKRLLSSYPILGSNPSPFCKRLSIHHVYACLYVYDIHMYTKRDISLCLFMEVSQGIHPLFTIHLDCIRQFNHHLSLIPIRRPKRKGFVDIYISENDTAFTILKQVFHIPRRHKKRHKDFDYRYYNKTCLDKLWYVPKFVRKSFCHNRK</sequence>
<protein>
    <recommendedName>
        <fullName evidence="1">DUF4773 domain-containing protein</fullName>
    </recommendedName>
</protein>
<evidence type="ECO:0000313" key="2">
    <source>
        <dbReference type="EMBL" id="JAS22239.1"/>
    </source>
</evidence>
<reference evidence="2" key="1">
    <citation type="submission" date="2015-12" db="EMBL/GenBank/DDBJ databases">
        <title>De novo transcriptome assembly of four potential Pierce s Disease insect vectors from Arizona vineyards.</title>
        <authorList>
            <person name="Tassone E.E."/>
        </authorList>
    </citation>
    <scope>NUCLEOTIDE SEQUENCE</scope>
</reference>
<feature type="domain" description="DUF4773" evidence="1">
    <location>
        <begin position="111"/>
        <end position="221"/>
    </location>
</feature>
<organism evidence="2">
    <name type="scientific">Clastoptera arizonana</name>
    <name type="common">Arizona spittle bug</name>
    <dbReference type="NCBI Taxonomy" id="38151"/>
    <lineage>
        <taxon>Eukaryota</taxon>
        <taxon>Metazoa</taxon>
        <taxon>Ecdysozoa</taxon>
        <taxon>Arthropoda</taxon>
        <taxon>Hexapoda</taxon>
        <taxon>Insecta</taxon>
        <taxon>Pterygota</taxon>
        <taxon>Neoptera</taxon>
        <taxon>Paraneoptera</taxon>
        <taxon>Hemiptera</taxon>
        <taxon>Auchenorrhyncha</taxon>
        <taxon>Cercopoidea</taxon>
        <taxon>Clastopteridae</taxon>
        <taxon>Clastoptera</taxon>
    </lineage>
</organism>
<proteinExistence type="predicted"/>
<dbReference type="PANTHER" id="PTHR36299:SF4">
    <property type="entry name" value="GH07892P-RELATED"/>
    <property type="match status" value="1"/>
</dbReference>
<dbReference type="AlphaFoldDB" id="A0A1B6D967"/>
<dbReference type="PANTHER" id="PTHR36299">
    <property type="entry name" value="AGAP008005-PA"/>
    <property type="match status" value="1"/>
</dbReference>
<name>A0A1B6D967_9HEMI</name>
<gene>
    <name evidence="2" type="ORF">g.44520</name>
</gene>